<gene>
    <name evidence="1" type="ORF">ABW02_22910</name>
    <name evidence="2" type="ORF">KD144_08345</name>
</gene>
<organism evidence="1 3">
    <name type="scientific">Niallia circulans</name>
    <name type="common">Bacillus circulans</name>
    <dbReference type="NCBI Taxonomy" id="1397"/>
    <lineage>
        <taxon>Bacteria</taxon>
        <taxon>Bacillati</taxon>
        <taxon>Bacillota</taxon>
        <taxon>Bacilli</taxon>
        <taxon>Bacillales</taxon>
        <taxon>Bacillaceae</taxon>
        <taxon>Niallia</taxon>
    </lineage>
</organism>
<evidence type="ECO:0000313" key="1">
    <source>
        <dbReference type="EMBL" id="KLV21702.1"/>
    </source>
</evidence>
<sequence>MRDLFPPTTTKVKLNTDDRINNDIERKTAHNINNYYGKTEKEIDKRIKELNYEWDTERVLELNFASIVLISSLLGLLSNKKWMALSGITSVFMIQHSLQGWCPPLPLIRRLGVRTATEIFEEKEALKKILNKS</sequence>
<evidence type="ECO:0000313" key="3">
    <source>
        <dbReference type="Proteomes" id="UP000036045"/>
    </source>
</evidence>
<dbReference type="AlphaFoldDB" id="A0A0J1I700"/>
<reference evidence="1 3" key="1">
    <citation type="submission" date="2015-05" db="EMBL/GenBank/DDBJ databases">
        <title>Whole genome sequence and identification of bacterial endophytes from Costus igneus.</title>
        <authorList>
            <person name="Lee Y.P."/>
            <person name="Gan H.M."/>
            <person name="Eng W."/>
            <person name="Wheatley M.S."/>
            <person name="Caraballo A."/>
            <person name="Polter S."/>
            <person name="Savka M.A."/>
            <person name="Hudson A.O."/>
        </authorList>
    </citation>
    <scope>NUCLEOTIDE SEQUENCE [LARGE SCALE GENOMIC DNA]</scope>
    <source>
        <strain evidence="1 3">RIT379</strain>
    </source>
</reference>
<evidence type="ECO:0000313" key="2">
    <source>
        <dbReference type="EMBL" id="MBR8669549.1"/>
    </source>
</evidence>
<dbReference type="OrthoDB" id="9799383at2"/>
<keyword evidence="3" id="KW-1185">Reference proteome</keyword>
<reference evidence="2" key="2">
    <citation type="submission" date="2021-04" db="EMBL/GenBank/DDBJ databases">
        <title>Genomic analysis of electroactive and textile dye degrading Bacillus circulans strain: DC10 isolated from constructed wetland-microbial fuel cells treating textile dye wastewaters.</title>
        <authorList>
            <person name="Patel D.U."/>
            <person name="Desai C.R."/>
        </authorList>
    </citation>
    <scope>NUCLEOTIDE SEQUENCE</scope>
    <source>
        <strain evidence="2">DC10</strain>
    </source>
</reference>
<dbReference type="EMBL" id="LDPH01000036">
    <property type="protein sequence ID" value="KLV21702.1"/>
    <property type="molecule type" value="Genomic_DNA"/>
</dbReference>
<proteinExistence type="predicted"/>
<protein>
    <submittedName>
        <fullName evidence="2">DUF2892 domain-containing protein</fullName>
    </submittedName>
</protein>
<dbReference type="PATRIC" id="fig|1397.4.peg.3702"/>
<accession>A0A0J1I700</accession>
<dbReference type="RefSeq" id="WP_016204405.1">
    <property type="nucleotide sequence ID" value="NZ_JAGTPX020000007.1"/>
</dbReference>
<dbReference type="EMBL" id="JAGTPX010000006">
    <property type="protein sequence ID" value="MBR8669549.1"/>
    <property type="molecule type" value="Genomic_DNA"/>
</dbReference>
<dbReference type="Gene3D" id="6.10.140.1340">
    <property type="match status" value="1"/>
</dbReference>
<name>A0A0J1I700_NIACI</name>
<comment type="caution">
    <text evidence="1">The sequence shown here is derived from an EMBL/GenBank/DDBJ whole genome shotgun (WGS) entry which is preliminary data.</text>
</comment>
<dbReference type="Proteomes" id="UP000036045">
    <property type="component" value="Unassembled WGS sequence"/>
</dbReference>